<gene>
    <name evidence="1" type="ORF">QYF61_015222</name>
</gene>
<proteinExistence type="predicted"/>
<organism evidence="1 2">
    <name type="scientific">Mycteria americana</name>
    <name type="common">Wood stork</name>
    <dbReference type="NCBI Taxonomy" id="33587"/>
    <lineage>
        <taxon>Eukaryota</taxon>
        <taxon>Metazoa</taxon>
        <taxon>Chordata</taxon>
        <taxon>Craniata</taxon>
        <taxon>Vertebrata</taxon>
        <taxon>Euteleostomi</taxon>
        <taxon>Archelosauria</taxon>
        <taxon>Archosauria</taxon>
        <taxon>Dinosauria</taxon>
        <taxon>Saurischia</taxon>
        <taxon>Theropoda</taxon>
        <taxon>Coelurosauria</taxon>
        <taxon>Aves</taxon>
        <taxon>Neognathae</taxon>
        <taxon>Neoaves</taxon>
        <taxon>Aequornithes</taxon>
        <taxon>Ciconiiformes</taxon>
        <taxon>Ciconiidae</taxon>
        <taxon>Mycteria</taxon>
    </lineage>
</organism>
<sequence length="77" mass="9245">MKLADGRLRFFKSVKCRSVDLLEGRKILQRDLDRLDRWAKANWMRFNKAKCKVLHLGHNNPMQRYRLGEEWLESCPA</sequence>
<evidence type="ECO:0000313" key="1">
    <source>
        <dbReference type="EMBL" id="KAK4827194.1"/>
    </source>
</evidence>
<comment type="caution">
    <text evidence="1">The sequence shown here is derived from an EMBL/GenBank/DDBJ whole genome shotgun (WGS) entry which is preliminary data.</text>
</comment>
<protein>
    <recommendedName>
        <fullName evidence="3">Rna-directed dna polymerase from mobile element jockey-like</fullName>
    </recommendedName>
</protein>
<dbReference type="EMBL" id="JAUNZN010000002">
    <property type="protein sequence ID" value="KAK4827194.1"/>
    <property type="molecule type" value="Genomic_DNA"/>
</dbReference>
<dbReference type="PANTHER" id="PTHR33332">
    <property type="entry name" value="REVERSE TRANSCRIPTASE DOMAIN-CONTAINING PROTEIN"/>
    <property type="match status" value="1"/>
</dbReference>
<accession>A0AAN7RZZ1</accession>
<evidence type="ECO:0008006" key="3">
    <source>
        <dbReference type="Google" id="ProtNLM"/>
    </source>
</evidence>
<dbReference type="AlphaFoldDB" id="A0AAN7RZZ1"/>
<evidence type="ECO:0000313" key="2">
    <source>
        <dbReference type="Proteomes" id="UP001333110"/>
    </source>
</evidence>
<name>A0AAN7RZZ1_MYCAM</name>
<dbReference type="Proteomes" id="UP001333110">
    <property type="component" value="Unassembled WGS sequence"/>
</dbReference>
<reference evidence="1 2" key="1">
    <citation type="journal article" date="2023" name="J. Hered.">
        <title>Chromosome-level genome of the wood stork (Mycteria americana) provides insight into avian chromosome evolution.</title>
        <authorList>
            <person name="Flamio R. Jr."/>
            <person name="Ramstad K.M."/>
        </authorList>
    </citation>
    <scope>NUCLEOTIDE SEQUENCE [LARGE SCALE GENOMIC DNA]</scope>
    <source>
        <strain evidence="1">JAX WOST 10</strain>
    </source>
</reference>
<keyword evidence="2" id="KW-1185">Reference proteome</keyword>